<dbReference type="OrthoDB" id="5363962at2759"/>
<dbReference type="GO" id="GO:0016491">
    <property type="term" value="F:oxidoreductase activity"/>
    <property type="evidence" value="ECO:0007669"/>
    <property type="project" value="UniProtKB-KW"/>
</dbReference>
<dbReference type="PANTHER" id="PTHR43401">
    <property type="entry name" value="L-THREONINE 3-DEHYDROGENASE"/>
    <property type="match status" value="1"/>
</dbReference>
<dbReference type="GO" id="GO:0008270">
    <property type="term" value="F:zinc ion binding"/>
    <property type="evidence" value="ECO:0007669"/>
    <property type="project" value="InterPro"/>
</dbReference>
<comment type="similarity">
    <text evidence="4">Belongs to the zinc-containing alcohol dehydrogenase family.</text>
</comment>
<evidence type="ECO:0000259" key="5">
    <source>
        <dbReference type="Pfam" id="PF00107"/>
    </source>
</evidence>
<evidence type="ECO:0000256" key="3">
    <source>
        <dbReference type="ARBA" id="ARBA00023002"/>
    </source>
</evidence>
<dbReference type="InterPro" id="IPR011032">
    <property type="entry name" value="GroES-like_sf"/>
</dbReference>
<sequence length="342" mass="37149">MDTVHYHEARKFEILKKPIPEIKDDEVLVHVRFCGICGSDEHIHSGELFADIFPLTPGHEISGEISKVGSAVTELAVGDKCVVSPIITCGNCFFCRRGNEVMCIKMVGYGVTRDGGLSEYVVVNEKNVHKFKNISFQDACLIEPTSCAVFGADRLQLPVGSSVLVLGAGPSGLILSQLLKVNGASTVVLAANKGVKTALAQEIGAADVYVELDRADPEAQWAKLKVDYPYGFDAVVEATGSEAIVNRSIDYVRRGGSLLLYGVYGPKAQVHWPPSKIFLDQITILSSFAQRYTFPRAVEYIESGKINVKGMVTDVFELKDYQAALDKVSSRDALKVVVKTSA</sequence>
<dbReference type="Gene3D" id="3.90.180.10">
    <property type="entry name" value="Medium-chain alcohol dehydrogenases, catalytic domain"/>
    <property type="match status" value="1"/>
</dbReference>
<dbReference type="InterPro" id="IPR013149">
    <property type="entry name" value="ADH-like_C"/>
</dbReference>
<dbReference type="InterPro" id="IPR013154">
    <property type="entry name" value="ADH-like_N"/>
</dbReference>
<dbReference type="CDD" id="cd08234">
    <property type="entry name" value="threonine_DH_like"/>
    <property type="match status" value="1"/>
</dbReference>
<gene>
    <name evidence="7" type="ORF">CYLTODRAFT_492874</name>
</gene>
<dbReference type="InterPro" id="IPR002328">
    <property type="entry name" value="ADH_Zn_CS"/>
</dbReference>
<name>A0A0D7B3J6_9AGAR</name>
<proteinExistence type="inferred from homology"/>
<dbReference type="PROSITE" id="PS00059">
    <property type="entry name" value="ADH_ZINC"/>
    <property type="match status" value="1"/>
</dbReference>
<dbReference type="InterPro" id="IPR050129">
    <property type="entry name" value="Zn_alcohol_dh"/>
</dbReference>
<evidence type="ECO:0000313" key="8">
    <source>
        <dbReference type="Proteomes" id="UP000054007"/>
    </source>
</evidence>
<evidence type="ECO:0000256" key="4">
    <source>
        <dbReference type="RuleBase" id="RU361277"/>
    </source>
</evidence>
<dbReference type="STRING" id="1314674.A0A0D7B3J6"/>
<dbReference type="Pfam" id="PF08240">
    <property type="entry name" value="ADH_N"/>
    <property type="match status" value="1"/>
</dbReference>
<evidence type="ECO:0000313" key="7">
    <source>
        <dbReference type="EMBL" id="KIY64729.1"/>
    </source>
</evidence>
<feature type="domain" description="Alcohol dehydrogenase-like N-terminal" evidence="6">
    <location>
        <begin position="24"/>
        <end position="131"/>
    </location>
</feature>
<accession>A0A0D7B3J6</accession>
<feature type="domain" description="Alcohol dehydrogenase-like C-terminal" evidence="5">
    <location>
        <begin position="172"/>
        <end position="302"/>
    </location>
</feature>
<keyword evidence="8" id="KW-1185">Reference proteome</keyword>
<evidence type="ECO:0000259" key="6">
    <source>
        <dbReference type="Pfam" id="PF08240"/>
    </source>
</evidence>
<comment type="cofactor">
    <cofactor evidence="4">
        <name>Zn(2+)</name>
        <dbReference type="ChEBI" id="CHEBI:29105"/>
    </cofactor>
</comment>
<evidence type="ECO:0000256" key="2">
    <source>
        <dbReference type="ARBA" id="ARBA00022833"/>
    </source>
</evidence>
<dbReference type="SUPFAM" id="SSF51735">
    <property type="entry name" value="NAD(P)-binding Rossmann-fold domains"/>
    <property type="match status" value="1"/>
</dbReference>
<keyword evidence="3" id="KW-0560">Oxidoreductase</keyword>
<dbReference type="EMBL" id="KN880621">
    <property type="protein sequence ID" value="KIY64729.1"/>
    <property type="molecule type" value="Genomic_DNA"/>
</dbReference>
<dbReference type="PANTHER" id="PTHR43401:SF2">
    <property type="entry name" value="L-THREONINE 3-DEHYDROGENASE"/>
    <property type="match status" value="1"/>
</dbReference>
<organism evidence="7 8">
    <name type="scientific">Cylindrobasidium torrendii FP15055 ss-10</name>
    <dbReference type="NCBI Taxonomy" id="1314674"/>
    <lineage>
        <taxon>Eukaryota</taxon>
        <taxon>Fungi</taxon>
        <taxon>Dikarya</taxon>
        <taxon>Basidiomycota</taxon>
        <taxon>Agaricomycotina</taxon>
        <taxon>Agaricomycetes</taxon>
        <taxon>Agaricomycetidae</taxon>
        <taxon>Agaricales</taxon>
        <taxon>Marasmiineae</taxon>
        <taxon>Physalacriaceae</taxon>
        <taxon>Cylindrobasidium</taxon>
    </lineage>
</organism>
<reference evidence="7 8" key="1">
    <citation type="journal article" date="2015" name="Fungal Genet. Biol.">
        <title>Evolution of novel wood decay mechanisms in Agaricales revealed by the genome sequences of Fistulina hepatica and Cylindrobasidium torrendii.</title>
        <authorList>
            <person name="Floudas D."/>
            <person name="Held B.W."/>
            <person name="Riley R."/>
            <person name="Nagy L.G."/>
            <person name="Koehler G."/>
            <person name="Ransdell A.S."/>
            <person name="Younus H."/>
            <person name="Chow J."/>
            <person name="Chiniquy J."/>
            <person name="Lipzen A."/>
            <person name="Tritt A."/>
            <person name="Sun H."/>
            <person name="Haridas S."/>
            <person name="LaButti K."/>
            <person name="Ohm R.A."/>
            <person name="Kues U."/>
            <person name="Blanchette R.A."/>
            <person name="Grigoriev I.V."/>
            <person name="Minto R.E."/>
            <person name="Hibbett D.S."/>
        </authorList>
    </citation>
    <scope>NUCLEOTIDE SEQUENCE [LARGE SCALE GENOMIC DNA]</scope>
    <source>
        <strain evidence="7 8">FP15055 ss-10</strain>
    </source>
</reference>
<evidence type="ECO:0000256" key="1">
    <source>
        <dbReference type="ARBA" id="ARBA00022723"/>
    </source>
</evidence>
<dbReference type="Pfam" id="PF00107">
    <property type="entry name" value="ADH_zinc_N"/>
    <property type="match status" value="1"/>
</dbReference>
<dbReference type="Proteomes" id="UP000054007">
    <property type="component" value="Unassembled WGS sequence"/>
</dbReference>
<dbReference type="AlphaFoldDB" id="A0A0D7B3J6"/>
<keyword evidence="1 4" id="KW-0479">Metal-binding</keyword>
<protein>
    <submittedName>
        <fullName evidence="7">GroES-like protein</fullName>
    </submittedName>
</protein>
<dbReference type="InterPro" id="IPR036291">
    <property type="entry name" value="NAD(P)-bd_dom_sf"/>
</dbReference>
<keyword evidence="2 4" id="KW-0862">Zinc</keyword>
<dbReference type="SUPFAM" id="SSF50129">
    <property type="entry name" value="GroES-like"/>
    <property type="match status" value="1"/>
</dbReference>
<dbReference type="Gene3D" id="3.40.50.720">
    <property type="entry name" value="NAD(P)-binding Rossmann-like Domain"/>
    <property type="match status" value="1"/>
</dbReference>